<evidence type="ECO:0000313" key="2">
    <source>
        <dbReference type="EMBL" id="AFC87238.1"/>
    </source>
</evidence>
<dbReference type="RefSeq" id="WP_014404241.1">
    <property type="nucleotide sequence ID" value="NC_017033.1"/>
</dbReference>
<protein>
    <recommendedName>
        <fullName evidence="4">DUF2474 domain-containing protein</fullName>
    </recommendedName>
</protein>
<dbReference type="KEGG" id="fau:Fraau_2908"/>
<keyword evidence="3" id="KW-1185">Reference proteome</keyword>
<evidence type="ECO:0000256" key="1">
    <source>
        <dbReference type="SAM" id="Phobius"/>
    </source>
</evidence>
<keyword evidence="1" id="KW-0472">Membrane</keyword>
<gene>
    <name evidence="2" type="ordered locus">Fraau_2908</name>
</gene>
<sequence length="49" mass="5209">MKTTTSQTSESSTAKRLGWMVVLWLVGVLGAVVIASIFKVLMLGAVKIS</sequence>
<dbReference type="EMBL" id="CP003350">
    <property type="protein sequence ID" value="AFC87238.1"/>
    <property type="molecule type" value="Genomic_DNA"/>
</dbReference>
<evidence type="ECO:0000313" key="3">
    <source>
        <dbReference type="Proteomes" id="UP000005234"/>
    </source>
</evidence>
<evidence type="ECO:0008006" key="4">
    <source>
        <dbReference type="Google" id="ProtNLM"/>
    </source>
</evidence>
<dbReference type="InterPro" id="IPR018895">
    <property type="entry name" value="DUF2474"/>
</dbReference>
<dbReference type="HOGENOM" id="CLU_203653_1_0_6"/>
<reference evidence="2" key="1">
    <citation type="submission" date="2012-02" db="EMBL/GenBank/DDBJ databases">
        <title>The complete genome of Frateuria aurantia DSM 6220.</title>
        <authorList>
            <consortium name="US DOE Joint Genome Institute (JGI-PGF)"/>
            <person name="Lucas S."/>
            <person name="Copeland A."/>
            <person name="Lapidus A."/>
            <person name="Glavina del Rio T."/>
            <person name="Dalin E."/>
            <person name="Tice H."/>
            <person name="Bruce D."/>
            <person name="Goodwin L."/>
            <person name="Pitluck S."/>
            <person name="Peters L."/>
            <person name="Ovchinnikova G."/>
            <person name="Teshima H."/>
            <person name="Kyrpides N."/>
            <person name="Mavromatis K."/>
            <person name="Ivanova N."/>
            <person name="Brettin T."/>
            <person name="Detter J.C."/>
            <person name="Han C."/>
            <person name="Larimer F."/>
            <person name="Land M."/>
            <person name="Hauser L."/>
            <person name="Markowitz V."/>
            <person name="Cheng J.-F."/>
            <person name="Hugenholtz P."/>
            <person name="Woyke T."/>
            <person name="Wu D."/>
            <person name="Brambilla E."/>
            <person name="Klenk H.-P."/>
            <person name="Eisen J.A."/>
        </authorList>
    </citation>
    <scope>NUCLEOTIDE SEQUENCE</scope>
    <source>
        <strain evidence="2">DSM 6220</strain>
    </source>
</reference>
<keyword evidence="1" id="KW-0812">Transmembrane</keyword>
<dbReference type="AlphaFoldDB" id="H8L1Y3"/>
<accession>H8L1Y3</accession>
<dbReference type="Proteomes" id="UP000005234">
    <property type="component" value="Chromosome"/>
</dbReference>
<keyword evidence="1" id="KW-1133">Transmembrane helix</keyword>
<dbReference type="STRING" id="767434.Fraau_2908"/>
<proteinExistence type="predicted"/>
<feature type="transmembrane region" description="Helical" evidence="1">
    <location>
        <begin position="21"/>
        <end position="46"/>
    </location>
</feature>
<organism evidence="2 3">
    <name type="scientific">Frateuria aurantia (strain ATCC 33424 / DSM 6220 / KCTC 2777 / LMG 1558 / NBRC 3245 / NCIMB 13370)</name>
    <name type="common">Acetobacter aurantius</name>
    <dbReference type="NCBI Taxonomy" id="767434"/>
    <lineage>
        <taxon>Bacteria</taxon>
        <taxon>Pseudomonadati</taxon>
        <taxon>Pseudomonadota</taxon>
        <taxon>Gammaproteobacteria</taxon>
        <taxon>Lysobacterales</taxon>
        <taxon>Rhodanobacteraceae</taxon>
        <taxon>Frateuria</taxon>
    </lineage>
</organism>
<dbReference type="Pfam" id="PF10617">
    <property type="entry name" value="DUF2474"/>
    <property type="match status" value="1"/>
</dbReference>
<name>H8L1Y3_FRAAD</name>